<gene>
    <name evidence="2" type="ORF">ACFSR2_21205</name>
</gene>
<dbReference type="Pfam" id="PF12867">
    <property type="entry name" value="DinB_2"/>
    <property type="match status" value="1"/>
</dbReference>
<evidence type="ECO:0000313" key="2">
    <source>
        <dbReference type="EMBL" id="MFD2523429.1"/>
    </source>
</evidence>
<proteinExistence type="predicted"/>
<name>A0ABW5JDS4_9BACT</name>
<keyword evidence="3" id="KW-1185">Reference proteome</keyword>
<protein>
    <submittedName>
        <fullName evidence="2">DinB family protein</fullName>
    </submittedName>
</protein>
<evidence type="ECO:0000313" key="3">
    <source>
        <dbReference type="Proteomes" id="UP001597510"/>
    </source>
</evidence>
<dbReference type="InterPro" id="IPR024775">
    <property type="entry name" value="DinB-like"/>
</dbReference>
<dbReference type="InterPro" id="IPR034660">
    <property type="entry name" value="DinB/YfiT-like"/>
</dbReference>
<dbReference type="RefSeq" id="WP_340233218.1">
    <property type="nucleotide sequence ID" value="NZ_JBBEWC010000001.1"/>
</dbReference>
<accession>A0ABW5JDS4</accession>
<feature type="domain" description="DinB-like" evidence="1">
    <location>
        <begin position="32"/>
        <end position="168"/>
    </location>
</feature>
<evidence type="ECO:0000259" key="1">
    <source>
        <dbReference type="Pfam" id="PF12867"/>
    </source>
</evidence>
<dbReference type="SUPFAM" id="SSF109854">
    <property type="entry name" value="DinB/YfiT-like putative metalloenzymes"/>
    <property type="match status" value="1"/>
</dbReference>
<comment type="caution">
    <text evidence="2">The sequence shown here is derived from an EMBL/GenBank/DDBJ whole genome shotgun (WGS) entry which is preliminary data.</text>
</comment>
<dbReference type="Proteomes" id="UP001597510">
    <property type="component" value="Unassembled WGS sequence"/>
</dbReference>
<dbReference type="Gene3D" id="1.20.120.450">
    <property type="entry name" value="dinb family like domain"/>
    <property type="match status" value="1"/>
</dbReference>
<dbReference type="EMBL" id="JBHULC010000038">
    <property type="protein sequence ID" value="MFD2523429.1"/>
    <property type="molecule type" value="Genomic_DNA"/>
</dbReference>
<organism evidence="2 3">
    <name type="scientific">Emticicia soli</name>
    <dbReference type="NCBI Taxonomy" id="2027878"/>
    <lineage>
        <taxon>Bacteria</taxon>
        <taxon>Pseudomonadati</taxon>
        <taxon>Bacteroidota</taxon>
        <taxon>Cytophagia</taxon>
        <taxon>Cytophagales</taxon>
        <taxon>Leadbetterellaceae</taxon>
        <taxon>Emticicia</taxon>
    </lineage>
</organism>
<reference evidence="3" key="1">
    <citation type="journal article" date="2019" name="Int. J. Syst. Evol. Microbiol.">
        <title>The Global Catalogue of Microorganisms (GCM) 10K type strain sequencing project: providing services to taxonomists for standard genome sequencing and annotation.</title>
        <authorList>
            <consortium name="The Broad Institute Genomics Platform"/>
            <consortium name="The Broad Institute Genome Sequencing Center for Infectious Disease"/>
            <person name="Wu L."/>
            <person name="Ma J."/>
        </authorList>
    </citation>
    <scope>NUCLEOTIDE SEQUENCE [LARGE SCALE GENOMIC DNA]</scope>
    <source>
        <strain evidence="3">KCTC 52344</strain>
    </source>
</reference>
<sequence>MTLEERQFPIGKWKPESSYSEEEMARNIGIIEQYPAKYAQLIANLSAEELAKSYREGAWSIHTLVVHVSDVHILHFARFKQALCEDNSQGFIPNVTGWANNPEVPSVPLADALLLLEATHKRWVHLLKSMSAQDFNRTFYHAGRQITVTLAQALHMGAWHTAHHLEHIKIALAS</sequence>